<dbReference type="PATRIC" id="fig|993516.3.peg.5885"/>
<dbReference type="PANTHER" id="PTHR22847">
    <property type="entry name" value="WD40 REPEAT PROTEIN"/>
    <property type="match status" value="1"/>
</dbReference>
<dbReference type="InterPro" id="IPR036322">
    <property type="entry name" value="WD40_repeat_dom_sf"/>
</dbReference>
<dbReference type="SMART" id="SM00320">
    <property type="entry name" value="WD40"/>
    <property type="match status" value="5"/>
</dbReference>
<dbReference type="Pfam" id="PF00400">
    <property type="entry name" value="WD40"/>
    <property type="match status" value="1"/>
</dbReference>
<dbReference type="SUPFAM" id="SSF50978">
    <property type="entry name" value="WD40 repeat-like"/>
    <property type="match status" value="1"/>
</dbReference>
<keyword evidence="2" id="KW-0677">Repeat</keyword>
<dbReference type="GO" id="GO:0042393">
    <property type="term" value="F:histone binding"/>
    <property type="evidence" value="ECO:0007669"/>
    <property type="project" value="TreeGrafter"/>
</dbReference>
<keyword evidence="3" id="KW-0808">Transferase</keyword>
<dbReference type="PANTHER" id="PTHR22847:SF637">
    <property type="entry name" value="WD REPEAT DOMAIN 5B"/>
    <property type="match status" value="1"/>
</dbReference>
<dbReference type="Proteomes" id="UP000010959">
    <property type="component" value="Unassembled WGS sequence"/>
</dbReference>
<evidence type="ECO:0000256" key="2">
    <source>
        <dbReference type="ARBA" id="ARBA00022737"/>
    </source>
</evidence>
<proteinExistence type="predicted"/>
<name>L7C9S4_RHOBT</name>
<keyword evidence="3" id="KW-0418">Kinase</keyword>
<reference evidence="3 4" key="1">
    <citation type="journal article" date="2013" name="Mar. Genomics">
        <title>Expression of sulfatases in Rhodopirellula baltica and the diversity of sulfatases in the genus Rhodopirellula.</title>
        <authorList>
            <person name="Wegner C.E."/>
            <person name="Richter-Heitmann T."/>
            <person name="Klindworth A."/>
            <person name="Klockow C."/>
            <person name="Richter M."/>
            <person name="Achstetter T."/>
            <person name="Glockner F.O."/>
            <person name="Harder J."/>
        </authorList>
    </citation>
    <scope>NUCLEOTIDE SEQUENCE [LARGE SCALE GENOMIC DNA]</scope>
    <source>
        <strain evidence="3 4">SWK14</strain>
    </source>
</reference>
<keyword evidence="3" id="KW-0675">Receptor</keyword>
<keyword evidence="1" id="KW-0853">WD repeat</keyword>
<dbReference type="InterPro" id="IPR001680">
    <property type="entry name" value="WD40_rpt"/>
</dbReference>
<dbReference type="EMBL" id="AMWG01000152">
    <property type="protein sequence ID" value="ELP30555.1"/>
    <property type="molecule type" value="Genomic_DNA"/>
</dbReference>
<dbReference type="AlphaFoldDB" id="L7C9S4"/>
<accession>L7C9S4</accession>
<gene>
    <name evidence="3" type="ORF">RBSWK_05507</name>
</gene>
<protein>
    <submittedName>
        <fullName evidence="3">Activated protein kinase C receptor-like protein</fullName>
    </submittedName>
</protein>
<evidence type="ECO:0000313" key="3">
    <source>
        <dbReference type="EMBL" id="ELP30555.1"/>
    </source>
</evidence>
<comment type="caution">
    <text evidence="3">The sequence shown here is derived from an EMBL/GenBank/DDBJ whole genome shotgun (WGS) entry which is preliminary data.</text>
</comment>
<dbReference type="InterPro" id="IPR015943">
    <property type="entry name" value="WD40/YVTN_repeat-like_dom_sf"/>
</dbReference>
<dbReference type="Gene3D" id="2.130.10.10">
    <property type="entry name" value="YVTN repeat-like/Quinoprotein amine dehydrogenase"/>
    <property type="match status" value="2"/>
</dbReference>
<organism evidence="3 4">
    <name type="scientific">Rhodopirellula baltica SWK14</name>
    <dbReference type="NCBI Taxonomy" id="993516"/>
    <lineage>
        <taxon>Bacteria</taxon>
        <taxon>Pseudomonadati</taxon>
        <taxon>Planctomycetota</taxon>
        <taxon>Planctomycetia</taxon>
        <taxon>Pirellulales</taxon>
        <taxon>Pirellulaceae</taxon>
        <taxon>Rhodopirellula</taxon>
    </lineage>
</organism>
<dbReference type="GO" id="GO:0016301">
    <property type="term" value="F:kinase activity"/>
    <property type="evidence" value="ECO:0007669"/>
    <property type="project" value="UniProtKB-KW"/>
</dbReference>
<evidence type="ECO:0000313" key="4">
    <source>
        <dbReference type="Proteomes" id="UP000010959"/>
    </source>
</evidence>
<evidence type="ECO:0000256" key="1">
    <source>
        <dbReference type="ARBA" id="ARBA00022574"/>
    </source>
</evidence>
<sequence>MACDLQNATIRLLFVGQAVISSDRQSTLSLGACTLSIQRTGLQSDRFRMSPAALERTSISTTAAVAVMLLAGSIPNRCIAQVERPHTQRLLSNDFLPAATIELECTPLSVQFLSEPVSLAVGGSDGQIYVHRIPDLSVTSSHQAHELGVRSLAFVPKQRILISTSYGEIAIHRKDDVQWLADRTKSVESVAEVFARPGVHFGISLVGYSTRFYVSSKDELDVVDTENQLLRTGCYSDCGKHLCYGDRRGNIFLTRVEKADDWSSYRTHRVHRRTIRRVDSVPDRSKFVSCGEDGRVAIIDPHRDTAETVVANLPTKLVSCTGISSSTVAAGGTNNKIYVIDLASRRVNQVLDGHRGTVVGLDSSRGMIASIGYDSKVILWRRRDGSAQPILGLAKSAPEVVE</sequence>